<dbReference type="STRING" id="1117707.VQ7734_03176"/>
<dbReference type="Pfam" id="PF09413">
    <property type="entry name" value="DUF2007"/>
    <property type="match status" value="1"/>
</dbReference>
<evidence type="ECO:0000313" key="2">
    <source>
        <dbReference type="EMBL" id="SHO57407.1"/>
    </source>
</evidence>
<dbReference type="InterPro" id="IPR018551">
    <property type="entry name" value="DUF2007"/>
</dbReference>
<sequence length="79" mass="8611">MVIVARFSLPHEAHVAKASLDAAGIVSIIADEHSMINMQWLFNDIPGSIRLMVHEADAENARMILNADFSSAVDDDAMC</sequence>
<dbReference type="SUPFAM" id="SSF54913">
    <property type="entry name" value="GlnB-like"/>
    <property type="match status" value="1"/>
</dbReference>
<evidence type="ECO:0000313" key="3">
    <source>
        <dbReference type="Proteomes" id="UP000184600"/>
    </source>
</evidence>
<reference evidence="3" key="1">
    <citation type="submission" date="2016-12" db="EMBL/GenBank/DDBJ databases">
        <authorList>
            <person name="Rodrigo-Torres L."/>
            <person name="Arahal R.D."/>
            <person name="Lucena T."/>
        </authorList>
    </citation>
    <scope>NUCLEOTIDE SEQUENCE [LARGE SCALE GENOMIC DNA]</scope>
</reference>
<dbReference type="InterPro" id="IPR011322">
    <property type="entry name" value="N-reg_PII-like_a/b"/>
</dbReference>
<proteinExistence type="predicted"/>
<protein>
    <recommendedName>
        <fullName evidence="1">DUF2007 domain-containing protein</fullName>
    </recommendedName>
</protein>
<accession>A0A1M7YXK5</accession>
<dbReference type="AlphaFoldDB" id="A0A1M7YXK5"/>
<gene>
    <name evidence="2" type="ORF">VQ7734_03176</name>
</gene>
<organism evidence="2 3">
    <name type="scientific">Vibrio quintilis</name>
    <dbReference type="NCBI Taxonomy" id="1117707"/>
    <lineage>
        <taxon>Bacteria</taxon>
        <taxon>Pseudomonadati</taxon>
        <taxon>Pseudomonadota</taxon>
        <taxon>Gammaproteobacteria</taxon>
        <taxon>Vibrionales</taxon>
        <taxon>Vibrionaceae</taxon>
        <taxon>Vibrio</taxon>
    </lineage>
</organism>
<dbReference type="Proteomes" id="UP000184600">
    <property type="component" value="Unassembled WGS sequence"/>
</dbReference>
<keyword evidence="3" id="KW-1185">Reference proteome</keyword>
<dbReference type="Gene3D" id="3.30.70.790">
    <property type="entry name" value="UreE, C-terminal domain"/>
    <property type="match status" value="1"/>
</dbReference>
<dbReference type="EMBL" id="FRFG01000039">
    <property type="protein sequence ID" value="SHO57407.1"/>
    <property type="molecule type" value="Genomic_DNA"/>
</dbReference>
<name>A0A1M7YXK5_9VIBR</name>
<dbReference type="OrthoDB" id="8480302at2"/>
<feature type="domain" description="DUF2007" evidence="1">
    <location>
        <begin position="1"/>
        <end position="66"/>
    </location>
</feature>
<evidence type="ECO:0000259" key="1">
    <source>
        <dbReference type="Pfam" id="PF09413"/>
    </source>
</evidence>
<dbReference type="RefSeq" id="WP_073584313.1">
    <property type="nucleotide sequence ID" value="NZ_AP024897.1"/>
</dbReference>